<protein>
    <recommendedName>
        <fullName evidence="7">BLOC-1-related complex subunit 7</fullName>
    </recommendedName>
</protein>
<dbReference type="PANTHER" id="PTHR21146">
    <property type="entry name" value="MEF2B PROTEIN"/>
    <property type="match status" value="1"/>
</dbReference>
<evidence type="ECO:0000256" key="2">
    <source>
        <dbReference type="ARBA" id="ARBA00010463"/>
    </source>
</evidence>
<dbReference type="PANTHER" id="PTHR21146:SF0">
    <property type="entry name" value="BLOC-1-RELATED COMPLEX SUBUNIT 8"/>
    <property type="match status" value="1"/>
</dbReference>
<evidence type="ECO:0000313" key="6">
    <source>
        <dbReference type="Proteomes" id="UP001648503"/>
    </source>
</evidence>
<accession>A0ABQ8FAU5</accession>
<comment type="similarity">
    <text evidence="2">Belongs to the BORCS8 family.</text>
</comment>
<dbReference type="Pfam" id="PF10167">
    <property type="entry name" value="BORCS8"/>
    <property type="match status" value="1"/>
</dbReference>
<proteinExistence type="inferred from homology"/>
<organism evidence="5 6">
    <name type="scientific">Batrachochytrium salamandrivorans</name>
    <dbReference type="NCBI Taxonomy" id="1357716"/>
    <lineage>
        <taxon>Eukaryota</taxon>
        <taxon>Fungi</taxon>
        <taxon>Fungi incertae sedis</taxon>
        <taxon>Chytridiomycota</taxon>
        <taxon>Chytridiomycota incertae sedis</taxon>
        <taxon>Chytridiomycetes</taxon>
        <taxon>Rhizophydiales</taxon>
        <taxon>Rhizophydiales incertae sedis</taxon>
        <taxon>Batrachochytrium</taxon>
    </lineage>
</organism>
<evidence type="ECO:0000256" key="4">
    <source>
        <dbReference type="ARBA" id="ARBA00023228"/>
    </source>
</evidence>
<evidence type="ECO:0000313" key="5">
    <source>
        <dbReference type="EMBL" id="KAH6595092.1"/>
    </source>
</evidence>
<evidence type="ECO:0000256" key="3">
    <source>
        <dbReference type="ARBA" id="ARBA00023136"/>
    </source>
</evidence>
<keyword evidence="6" id="KW-1185">Reference proteome</keyword>
<keyword evidence="4" id="KW-0458">Lysosome</keyword>
<dbReference type="InterPro" id="IPR019320">
    <property type="entry name" value="BORCS8"/>
</dbReference>
<comment type="subcellular location">
    <subcellularLocation>
        <location evidence="1">Lysosome membrane</location>
    </subcellularLocation>
</comment>
<dbReference type="EMBL" id="JAFCIX010000313">
    <property type="protein sequence ID" value="KAH6595092.1"/>
    <property type="molecule type" value="Genomic_DNA"/>
</dbReference>
<reference evidence="5 6" key="1">
    <citation type="submission" date="2021-02" db="EMBL/GenBank/DDBJ databases">
        <title>Variation within the Batrachochytrium salamandrivorans European outbreak.</title>
        <authorList>
            <person name="Kelly M."/>
            <person name="Pasmans F."/>
            <person name="Shea T.P."/>
            <person name="Munoz J.F."/>
            <person name="Carranza S."/>
            <person name="Cuomo C.A."/>
            <person name="Martel A."/>
        </authorList>
    </citation>
    <scope>NUCLEOTIDE SEQUENCE [LARGE SCALE GENOMIC DNA]</scope>
    <source>
        <strain evidence="5 6">AMFP18/2</strain>
    </source>
</reference>
<comment type="caution">
    <text evidence="5">The sequence shown here is derived from an EMBL/GenBank/DDBJ whole genome shotgun (WGS) entry which is preliminary data.</text>
</comment>
<gene>
    <name evidence="5" type="ORF">BASA50_006078</name>
</gene>
<dbReference type="Proteomes" id="UP001648503">
    <property type="component" value="Unassembled WGS sequence"/>
</dbReference>
<keyword evidence="3" id="KW-0472">Membrane</keyword>
<name>A0ABQ8FAU5_9FUNG</name>
<evidence type="ECO:0008006" key="7">
    <source>
        <dbReference type="Google" id="ProtNLM"/>
    </source>
</evidence>
<evidence type="ECO:0000256" key="1">
    <source>
        <dbReference type="ARBA" id="ARBA00004656"/>
    </source>
</evidence>
<sequence>MGLFGSYRHEQALEQEVTARTHKATTGLSDLIVQTANDTSLGLYRVQEHVHKKVPHIINDRQMLLQTRANIAIAVSDAAEIQDLLRGMDRIDSFAKCTEYINQIAKLQTRPS</sequence>